<comment type="caution">
    <text evidence="2">The sequence shown here is derived from an EMBL/GenBank/DDBJ whole genome shotgun (WGS) entry which is preliminary data.</text>
</comment>
<accession>A0A1S2VWE2</accession>
<dbReference type="RefSeq" id="WP_047379277.1">
    <property type="nucleotide sequence ID" value="NZ_MOAE01000037.1"/>
</dbReference>
<reference evidence="2 3" key="1">
    <citation type="journal article" date="2016" name="BMC Microbiol.">
        <title>Fucosyllactose and L-fucose utilization of infant Bifidobacterium longum and Bifidobacterium kashiwanohense.</title>
        <authorList>
            <person name="Bunesova V."/>
            <person name="Lacroix C."/>
            <person name="Schwab C."/>
        </authorList>
    </citation>
    <scope>NUCLEOTIDE SEQUENCE [LARGE SCALE GENOMIC DNA]</scope>
    <source>
        <strain evidence="2 3">BSM11-5</strain>
    </source>
</reference>
<evidence type="ECO:0000313" key="3">
    <source>
        <dbReference type="Proteomes" id="UP000181801"/>
    </source>
</evidence>
<evidence type="ECO:0000313" key="2">
    <source>
        <dbReference type="EMBL" id="OIN62556.1"/>
    </source>
</evidence>
<evidence type="ECO:0000256" key="1">
    <source>
        <dbReference type="SAM" id="Phobius"/>
    </source>
</evidence>
<sequence>MALFTRYVLVGRLEDGAQVFWDTLEKTPVKRKLDFGGDSGWARAGAAAGGAAAAAAPGLMVMIHGIARLLTPDTKTHHTHTDDVTLLAFLRPVTISRDAWNTYVAVAVMWLAGLLLYWGFCRLVFGRPNTYVPASLEDLAFASSMPATKLRYMFGGPIVGTLFLIAISGFPIAMTWMFWSSAQWVDTGRSTPDWIGWLAFFWAFLATCSPILLALRFVGPWDWRGRFSPHAGAERWSRLK</sequence>
<protein>
    <submittedName>
        <fullName evidence="2">Uncharacterized protein</fullName>
    </submittedName>
</protein>
<dbReference type="Proteomes" id="UP000181801">
    <property type="component" value="Unassembled WGS sequence"/>
</dbReference>
<keyword evidence="1" id="KW-1133">Transmembrane helix</keyword>
<feature type="transmembrane region" description="Helical" evidence="1">
    <location>
        <begin position="100"/>
        <end position="120"/>
    </location>
</feature>
<gene>
    <name evidence="2" type="ORF">BFS26_07795</name>
</gene>
<dbReference type="EMBL" id="MOAE01000037">
    <property type="protein sequence ID" value="OIN62556.1"/>
    <property type="molecule type" value="Genomic_DNA"/>
</dbReference>
<organism evidence="2 3">
    <name type="scientific">Bifidobacterium longum subsp. suis</name>
    <dbReference type="NCBI Taxonomy" id="1695"/>
    <lineage>
        <taxon>Bacteria</taxon>
        <taxon>Bacillati</taxon>
        <taxon>Actinomycetota</taxon>
        <taxon>Actinomycetes</taxon>
        <taxon>Bifidobacteriales</taxon>
        <taxon>Bifidobacteriaceae</taxon>
        <taxon>Bifidobacterium</taxon>
    </lineage>
</organism>
<name>A0A1S2VWE2_BIFLN</name>
<keyword evidence="1" id="KW-0472">Membrane</keyword>
<feature type="transmembrane region" description="Helical" evidence="1">
    <location>
        <begin position="194"/>
        <end position="218"/>
    </location>
</feature>
<feature type="transmembrane region" description="Helical" evidence="1">
    <location>
        <begin position="40"/>
        <end position="67"/>
    </location>
</feature>
<keyword evidence="1" id="KW-0812">Transmembrane</keyword>
<dbReference type="AlphaFoldDB" id="A0A1S2VWE2"/>
<feature type="transmembrane region" description="Helical" evidence="1">
    <location>
        <begin position="152"/>
        <end position="174"/>
    </location>
</feature>
<proteinExistence type="predicted"/>